<dbReference type="EMBL" id="CYHE01000003">
    <property type="protein sequence ID" value="CUA94100.1"/>
    <property type="molecule type" value="Genomic_DNA"/>
</dbReference>
<dbReference type="CDD" id="cd02440">
    <property type="entry name" value="AdoMet_MTases"/>
    <property type="match status" value="1"/>
</dbReference>
<evidence type="ECO:0000313" key="1">
    <source>
        <dbReference type="EMBL" id="CUA94100.1"/>
    </source>
</evidence>
<protein>
    <submittedName>
        <fullName evidence="1">23S rRNA G2069 N7-methylase RlmK or C1962 C5-methylase RlmI</fullName>
    </submittedName>
</protein>
<dbReference type="AlphaFoldDB" id="A0A0K6HT63"/>
<organism evidence="1 2">
    <name type="scientific">Pannonibacter indicus</name>
    <dbReference type="NCBI Taxonomy" id="466044"/>
    <lineage>
        <taxon>Bacteria</taxon>
        <taxon>Pseudomonadati</taxon>
        <taxon>Pseudomonadota</taxon>
        <taxon>Alphaproteobacteria</taxon>
        <taxon>Hyphomicrobiales</taxon>
        <taxon>Stappiaceae</taxon>
        <taxon>Pannonibacter</taxon>
    </lineage>
</organism>
<dbReference type="Proteomes" id="UP000183900">
    <property type="component" value="Unassembled WGS sequence"/>
</dbReference>
<reference evidence="2" key="1">
    <citation type="submission" date="2015-08" db="EMBL/GenBank/DDBJ databases">
        <authorList>
            <person name="Varghese N."/>
        </authorList>
    </citation>
    <scope>NUCLEOTIDE SEQUENCE [LARGE SCALE GENOMIC DNA]</scope>
    <source>
        <strain evidence="2">DSM 23407</strain>
    </source>
</reference>
<dbReference type="InterPro" id="IPR029063">
    <property type="entry name" value="SAM-dependent_MTases_sf"/>
</dbReference>
<name>A0A0K6HT63_9HYPH</name>
<sequence length="341" mass="37668">MPVAQAPQTPQTPAAAVETGHASLPERGAAASAATRPGLPPAARWPVILETAGWKDYALLDMGRGQKLERYGRFTVVRPEPQAMGRPRLKQSVWDRADAVFTGDVDEEGPGRWKFAGSVPETWEMAYGPARYFGRFMSFRHVGVFPEQAPHWDWVMNKVRQARAAEPGRQVKVLNLFGYTGLASLLPAAAGAHVTHVDASKKAIAYARENQDLSGLGDLPIRWILEDASKFVAREVRRGSIYDGIILDPPKYGRGPKGEVWDLFVNLPEMLDMLRQLLSPNALFMILTAYAIRASFLSVHELMAETLSKQGGLLESGELVIREEKGERCLSTSLFSRWSGV</sequence>
<gene>
    <name evidence="1" type="ORF">Ga0061067_10326</name>
</gene>
<accession>A0A0K6HT63</accession>
<dbReference type="Gene3D" id="3.40.50.150">
    <property type="entry name" value="Vaccinia Virus protein VP39"/>
    <property type="match status" value="1"/>
</dbReference>
<dbReference type="SUPFAM" id="SSF53335">
    <property type="entry name" value="S-adenosyl-L-methionine-dependent methyltransferases"/>
    <property type="match status" value="1"/>
</dbReference>
<proteinExistence type="predicted"/>
<dbReference type="PANTHER" id="PTHR43042:SF2">
    <property type="entry name" value="SAM-DEPENDENT METHYLTRANSFERASE"/>
    <property type="match status" value="1"/>
</dbReference>
<dbReference type="PANTHER" id="PTHR43042">
    <property type="entry name" value="SAM-DEPENDENT METHYLTRANSFERASE"/>
    <property type="match status" value="1"/>
</dbReference>
<dbReference type="GO" id="GO:0032259">
    <property type="term" value="P:methylation"/>
    <property type="evidence" value="ECO:0007669"/>
    <property type="project" value="UniProtKB-KW"/>
</dbReference>
<evidence type="ECO:0000313" key="2">
    <source>
        <dbReference type="Proteomes" id="UP000183900"/>
    </source>
</evidence>
<keyword evidence="1" id="KW-0489">Methyltransferase</keyword>
<keyword evidence="2" id="KW-1185">Reference proteome</keyword>
<dbReference type="InterPro" id="IPR013780">
    <property type="entry name" value="Glyco_hydro_b"/>
</dbReference>
<dbReference type="Gene3D" id="2.60.40.1180">
    <property type="entry name" value="Golgi alpha-mannosidase II"/>
    <property type="match status" value="1"/>
</dbReference>
<dbReference type="GO" id="GO:0008168">
    <property type="term" value="F:methyltransferase activity"/>
    <property type="evidence" value="ECO:0007669"/>
    <property type="project" value="UniProtKB-KW"/>
</dbReference>
<keyword evidence="1" id="KW-0808">Transferase</keyword>